<organism evidence="3 4">
    <name type="scientific">Glycomyces paridis</name>
    <dbReference type="NCBI Taxonomy" id="2126555"/>
    <lineage>
        <taxon>Bacteria</taxon>
        <taxon>Bacillati</taxon>
        <taxon>Actinomycetota</taxon>
        <taxon>Actinomycetes</taxon>
        <taxon>Glycomycetales</taxon>
        <taxon>Glycomycetaceae</taxon>
        <taxon>Glycomyces</taxon>
    </lineage>
</organism>
<dbReference type="GO" id="GO:0009035">
    <property type="term" value="F:type I site-specific deoxyribonuclease activity"/>
    <property type="evidence" value="ECO:0007669"/>
    <property type="project" value="UniProtKB-EC"/>
</dbReference>
<keyword evidence="1" id="KW-0175">Coiled coil</keyword>
<name>A0A4S8P361_9ACTN</name>
<feature type="domain" description="Helicase ATP-binding" evidence="2">
    <location>
        <begin position="436"/>
        <end position="625"/>
    </location>
</feature>
<dbReference type="EMBL" id="STGX01000018">
    <property type="protein sequence ID" value="THV24480.1"/>
    <property type="molecule type" value="Genomic_DNA"/>
</dbReference>
<dbReference type="Pfam" id="PF04313">
    <property type="entry name" value="HSDR_N"/>
    <property type="match status" value="1"/>
</dbReference>
<dbReference type="InterPro" id="IPR027417">
    <property type="entry name" value="P-loop_NTPase"/>
</dbReference>
<dbReference type="SUPFAM" id="SSF52540">
    <property type="entry name" value="P-loop containing nucleoside triphosphate hydrolases"/>
    <property type="match status" value="1"/>
</dbReference>
<keyword evidence="3" id="KW-0255">Endonuclease</keyword>
<sequence length="1192" mass="135029">MDAKLADLARRSPNFGRLFPLSELLALYGAQAEATVYEHPNVSLTQSGKFGDTLAEILVMRFGLRVPGGHQIDRIRELARFGALLPEIERDFHFLRVERNEVVHEHVFEVKRALQAVQVCHKLGLWYHDAIQNKRTAEAFVPPSPHSPFVREPSSASDEVAEMILSFRDTLTEAETRLGESADRIEAERLARERAENRMASAVQVQDEMRRQLEALSEQVARLSTQHEHAYAQAKANPAKPDVRARDNIVHRLRRERPRNEVESRREIDKFLKAAGWVLQDFADLNPDAGTGVAVREFPLANGRADYVLYVNGSIVGVIEAKREGESLTAAVAQNDRYARGVHRDYSLAAWNRDEPFTFRYATTGAETLFVNHLDPDPRSREVFAFHKPETVARWMREAGEHPEAPTFRAALRALPGLDEGGFRPAQIDAIHGLERSLAADKPKALIQMATGAGKTYMGAAETYRLLKFARARRVLFLVDRNNLGRQAEFEFNHYIAPDDGRRLEDLYGIDRLGPAGLQETSSVVICTIQRMYALLRGEHLEDSLDADEREDAYERDKPVEIGYNPAVPIESFDLIIVDECHRSIYGLWRGVLEYFDAHLVGLTATPTMQTLGFFSKNLVSEYTYPQSVADGVNVDFDILKLRTSLRRDGQATIDAGETVEVRDRATRHRRYEQLEDDYTYTTNQVGRKAESVDEIRQVLTYYRDHWREWFPGRAEVPKTLIFAVSDPHADSVIAQAKEVFERGDDFAKKITYKTRQAGEDPNQLIRDFRTSPTLRIACTVDMIATGTDIRALECVIFMRTTASAVQFEQMKGRGARTINPVELQEVTPGADDTVRKSKFLLIDAVGVTDHPLNDAKPLVPAGPKQVSLKKLLERTATKSIDLDQAEMLAGRLARLEQQLTDDERRLLEHTSGGWSLNRIASGIVAATDADAQERAKEAVRFEGGDEKAAERAARELIVKAIEPLTTNPKLRREIIDIRRDKDYVVDDLTDVEVLGIETLTAEERSQEIVASWHQFLEDNRDQITAIEIAMNHPGRMTPSEVYAELEALAAMIGRPQRAWTPEHLWLCYERLGKAAEHPGRGAGIPDLITLIRYELGEDTELKPYQEVVRERFAGWLLRQEQAKVTFTEDQMWWLERICEVVASDIGIEAKLMNEEPFRERGGGRGFKKAMRQAYPDREPLDLLTELNRELA</sequence>
<dbReference type="Gene3D" id="3.90.1570.30">
    <property type="match status" value="1"/>
</dbReference>
<keyword evidence="4" id="KW-1185">Reference proteome</keyword>
<dbReference type="GO" id="GO:0005524">
    <property type="term" value="F:ATP binding"/>
    <property type="evidence" value="ECO:0007669"/>
    <property type="project" value="UniProtKB-KW"/>
</dbReference>
<proteinExistence type="predicted"/>
<keyword evidence="3" id="KW-0378">Hydrolase</keyword>
<gene>
    <name evidence="3" type="ORF">E9998_20920</name>
</gene>
<dbReference type="GO" id="GO:0009307">
    <property type="term" value="P:DNA restriction-modification system"/>
    <property type="evidence" value="ECO:0007669"/>
    <property type="project" value="UniProtKB-KW"/>
</dbReference>
<dbReference type="RefSeq" id="WP_136531639.1">
    <property type="nucleotide sequence ID" value="NZ_STGX01000018.1"/>
</dbReference>
<dbReference type="PROSITE" id="PS51192">
    <property type="entry name" value="HELICASE_ATP_BIND_1"/>
    <property type="match status" value="1"/>
</dbReference>
<dbReference type="InterPro" id="IPR007409">
    <property type="entry name" value="Restrct_endonuc_type1_HsdR_N"/>
</dbReference>
<dbReference type="PANTHER" id="PTHR47396:SF1">
    <property type="entry name" value="ATP-DEPENDENT HELICASE IRC3-RELATED"/>
    <property type="match status" value="1"/>
</dbReference>
<dbReference type="PANTHER" id="PTHR47396">
    <property type="entry name" value="TYPE I RESTRICTION ENZYME ECOKI R PROTEIN"/>
    <property type="match status" value="1"/>
</dbReference>
<dbReference type="OrthoDB" id="9776021at2"/>
<dbReference type="SMART" id="SM00487">
    <property type="entry name" value="DEXDc"/>
    <property type="match status" value="1"/>
</dbReference>
<dbReference type="Pfam" id="PF08463">
    <property type="entry name" value="EcoEI_R_C"/>
    <property type="match status" value="1"/>
</dbReference>
<dbReference type="AlphaFoldDB" id="A0A4S8P361"/>
<evidence type="ECO:0000259" key="2">
    <source>
        <dbReference type="PROSITE" id="PS51192"/>
    </source>
</evidence>
<dbReference type="Gene3D" id="3.40.50.300">
    <property type="entry name" value="P-loop containing nucleotide triphosphate hydrolases"/>
    <property type="match status" value="2"/>
</dbReference>
<keyword evidence="3" id="KW-0540">Nuclease</keyword>
<evidence type="ECO:0000313" key="4">
    <source>
        <dbReference type="Proteomes" id="UP000305792"/>
    </source>
</evidence>
<dbReference type="GO" id="GO:0003677">
    <property type="term" value="F:DNA binding"/>
    <property type="evidence" value="ECO:0007669"/>
    <property type="project" value="UniProtKB-KW"/>
</dbReference>
<evidence type="ECO:0000256" key="1">
    <source>
        <dbReference type="SAM" id="Coils"/>
    </source>
</evidence>
<accession>A0A4S8P361</accession>
<dbReference type="InterPro" id="IPR001650">
    <property type="entry name" value="Helicase_C-like"/>
</dbReference>
<dbReference type="Pfam" id="PF00271">
    <property type="entry name" value="Helicase_C"/>
    <property type="match status" value="1"/>
</dbReference>
<comment type="caution">
    <text evidence="3">The sequence shown here is derived from an EMBL/GenBank/DDBJ whole genome shotgun (WGS) entry which is preliminary data.</text>
</comment>
<dbReference type="Pfam" id="PF04851">
    <property type="entry name" value="ResIII"/>
    <property type="match status" value="1"/>
</dbReference>
<dbReference type="Proteomes" id="UP000305792">
    <property type="component" value="Unassembled WGS sequence"/>
</dbReference>
<dbReference type="InterPro" id="IPR006935">
    <property type="entry name" value="Helicase/UvrB_N"/>
</dbReference>
<protein>
    <submittedName>
        <fullName evidence="3">Restriction endonuclease</fullName>
    </submittedName>
</protein>
<dbReference type="InterPro" id="IPR050742">
    <property type="entry name" value="Helicase_Restrict-Modif_Enz"/>
</dbReference>
<dbReference type="InterPro" id="IPR014001">
    <property type="entry name" value="Helicase_ATP-bd"/>
</dbReference>
<evidence type="ECO:0000313" key="3">
    <source>
        <dbReference type="EMBL" id="THV24480.1"/>
    </source>
</evidence>
<feature type="coiled-coil region" evidence="1">
    <location>
        <begin position="192"/>
        <end position="233"/>
    </location>
</feature>
<dbReference type="GO" id="GO:0005829">
    <property type="term" value="C:cytosol"/>
    <property type="evidence" value="ECO:0007669"/>
    <property type="project" value="TreeGrafter"/>
</dbReference>
<dbReference type="InterPro" id="IPR013670">
    <property type="entry name" value="EcoEI_R_C_dom"/>
</dbReference>
<reference evidence="3 4" key="1">
    <citation type="journal article" date="2018" name="Int. J. Syst. Evol. Microbiol.">
        <title>Glycomyces paridis sp. nov., isolated from the medicinal plant Paris polyphylla.</title>
        <authorList>
            <person name="Fang X.M."/>
            <person name="Bai J.L."/>
            <person name="Su J."/>
            <person name="Zhao L.L."/>
            <person name="Liu H.Y."/>
            <person name="Ma B.P."/>
            <person name="Zhang Y.Q."/>
            <person name="Yu L.Y."/>
        </authorList>
    </citation>
    <scope>NUCLEOTIDE SEQUENCE [LARGE SCALE GENOMIC DNA]</scope>
    <source>
        <strain evidence="3 4">CPCC 204357</strain>
    </source>
</reference>